<dbReference type="SUPFAM" id="SSF56349">
    <property type="entry name" value="DNA breaking-rejoining enzymes"/>
    <property type="match status" value="1"/>
</dbReference>
<name>A0A3S9MXG3_9FLAO</name>
<keyword evidence="4" id="KW-0799">Topoisomerase</keyword>
<dbReference type="Gene3D" id="3.30.66.10">
    <property type="entry name" value="DNA topoisomerase I domain"/>
    <property type="match status" value="1"/>
</dbReference>
<accession>A0A3S9MXG3</accession>
<dbReference type="GO" id="GO:0006265">
    <property type="term" value="P:DNA topological change"/>
    <property type="evidence" value="ECO:0007669"/>
    <property type="project" value="InterPro"/>
</dbReference>
<dbReference type="GO" id="GO:0003677">
    <property type="term" value="F:DNA binding"/>
    <property type="evidence" value="ECO:0007669"/>
    <property type="project" value="UniProtKB-KW"/>
</dbReference>
<feature type="domain" description="DNA topoisomerase I catalytic core eukaryotic-type" evidence="7">
    <location>
        <begin position="107"/>
        <end position="332"/>
    </location>
</feature>
<dbReference type="InterPro" id="IPR001631">
    <property type="entry name" value="TopoI"/>
</dbReference>
<dbReference type="InterPro" id="IPR013500">
    <property type="entry name" value="TopoI_cat_euk"/>
</dbReference>
<dbReference type="InterPro" id="IPR049331">
    <property type="entry name" value="Top1B_N_bact"/>
</dbReference>
<keyword evidence="6 9" id="KW-0413">Isomerase</keyword>
<evidence type="ECO:0000256" key="3">
    <source>
        <dbReference type="ARBA" id="ARBA00012891"/>
    </source>
</evidence>
<organism evidence="9 10">
    <name type="scientific">Nonlabens ponticola</name>
    <dbReference type="NCBI Taxonomy" id="2496866"/>
    <lineage>
        <taxon>Bacteria</taxon>
        <taxon>Pseudomonadati</taxon>
        <taxon>Bacteroidota</taxon>
        <taxon>Flavobacteriia</taxon>
        <taxon>Flavobacteriales</taxon>
        <taxon>Flavobacteriaceae</taxon>
        <taxon>Nonlabens</taxon>
    </lineage>
</organism>
<evidence type="ECO:0000256" key="1">
    <source>
        <dbReference type="ARBA" id="ARBA00000213"/>
    </source>
</evidence>
<dbReference type="AlphaFoldDB" id="A0A3S9MXG3"/>
<dbReference type="Pfam" id="PF01028">
    <property type="entry name" value="Topoisom_I"/>
    <property type="match status" value="1"/>
</dbReference>
<dbReference type="GO" id="GO:0003917">
    <property type="term" value="F:DNA topoisomerase type I (single strand cut, ATP-independent) activity"/>
    <property type="evidence" value="ECO:0007669"/>
    <property type="project" value="UniProtKB-EC"/>
</dbReference>
<comment type="similarity">
    <text evidence="2">Belongs to the type IB topoisomerase family.</text>
</comment>
<dbReference type="Gene3D" id="1.10.132.120">
    <property type="match status" value="1"/>
</dbReference>
<evidence type="ECO:0000256" key="2">
    <source>
        <dbReference type="ARBA" id="ARBA00006645"/>
    </source>
</evidence>
<dbReference type="InterPro" id="IPR014711">
    <property type="entry name" value="TopoI_cat_a-hlx-sub_euk"/>
</dbReference>
<gene>
    <name evidence="9" type="ORF">EJ995_06140</name>
</gene>
<sequence length="362" mass="42297">MTLTPEQIREALTQPEMAAHLADLVYIQDEHLSIHRKKHGRGFTYLINNTERVKDKEELKRIKSLVIPPAWQDVRISSVANGHLQSVGRDDKGRKVYRYHDLWSLLRNQTKFFKMSAFAKALPKIRKRLESDLALKGMPREKCLALVVTVMDLTHIRVGNQYYARKNKTYGLSTLRTKHVEDDGDGVTFNFKGKKGVQQSHTITDEEIVELIHQCEEIPGWELFQYIDKDGSHHGIDSGMINDYIHEVAGDIFSAKDFRTWGATTTFFEKMLELPVPETKKQRDKNMLEGYDAAAEELGNTRNVCRQYYVHPEIPNVYEEEDKFEQYRKKVKDYNDYKRFTAAERCVQEIIENFEIEFKLED</sequence>
<evidence type="ECO:0000259" key="7">
    <source>
        <dbReference type="Pfam" id="PF01028"/>
    </source>
</evidence>
<comment type="catalytic activity">
    <reaction evidence="1">
        <text>ATP-independent breakage of single-stranded DNA, followed by passage and rejoining.</text>
        <dbReference type="EC" id="5.6.2.1"/>
    </reaction>
</comment>
<dbReference type="PRINTS" id="PR00416">
    <property type="entry name" value="EUTPISMRASEI"/>
</dbReference>
<reference evidence="9 10" key="1">
    <citation type="submission" date="2018-12" db="EMBL/GenBank/DDBJ databases">
        <title>Complete genome of Nonlabens sp. MJ115.</title>
        <authorList>
            <person name="Choi H.S."/>
            <person name="Jung J."/>
        </authorList>
    </citation>
    <scope>NUCLEOTIDE SEQUENCE [LARGE SCALE GENOMIC DNA]</scope>
    <source>
        <strain evidence="9 10">MJ115</strain>
    </source>
</reference>
<feature type="domain" description="DNA topoisomerase IB N-terminal" evidence="8">
    <location>
        <begin position="42"/>
        <end position="90"/>
    </location>
</feature>
<evidence type="ECO:0000313" key="9">
    <source>
        <dbReference type="EMBL" id="AZQ43828.1"/>
    </source>
</evidence>
<proteinExistence type="inferred from homology"/>
<keyword evidence="5" id="KW-0238">DNA-binding</keyword>
<dbReference type="EC" id="5.6.2.1" evidence="3"/>
<dbReference type="InterPro" id="IPR035447">
    <property type="entry name" value="DNA_topo_I_N_sf"/>
</dbReference>
<dbReference type="Pfam" id="PF21338">
    <property type="entry name" value="Top1B_N_bact"/>
    <property type="match status" value="1"/>
</dbReference>
<evidence type="ECO:0000313" key="10">
    <source>
        <dbReference type="Proteomes" id="UP000279600"/>
    </source>
</evidence>
<protein>
    <recommendedName>
        <fullName evidence="3">DNA topoisomerase</fullName>
        <ecNumber evidence="3">5.6.2.1</ecNumber>
    </recommendedName>
</protein>
<keyword evidence="10" id="KW-1185">Reference proteome</keyword>
<dbReference type="RefSeq" id="WP_126446658.1">
    <property type="nucleotide sequence ID" value="NZ_CP034549.1"/>
</dbReference>
<dbReference type="KEGG" id="noj:EJ995_06140"/>
<dbReference type="OrthoDB" id="9778962at2"/>
<dbReference type="Gene3D" id="3.90.15.10">
    <property type="entry name" value="Topoisomerase I, Chain A, domain 3"/>
    <property type="match status" value="1"/>
</dbReference>
<dbReference type="Proteomes" id="UP000279600">
    <property type="component" value="Chromosome"/>
</dbReference>
<evidence type="ECO:0000256" key="5">
    <source>
        <dbReference type="ARBA" id="ARBA00023125"/>
    </source>
</evidence>
<dbReference type="PROSITE" id="PS52038">
    <property type="entry name" value="TOPO_IB_2"/>
    <property type="match status" value="1"/>
</dbReference>
<evidence type="ECO:0000256" key="6">
    <source>
        <dbReference type="ARBA" id="ARBA00023235"/>
    </source>
</evidence>
<dbReference type="EMBL" id="CP034549">
    <property type="protein sequence ID" value="AZQ43828.1"/>
    <property type="molecule type" value="Genomic_DNA"/>
</dbReference>
<dbReference type="SUPFAM" id="SSF55869">
    <property type="entry name" value="DNA topoisomerase I domain"/>
    <property type="match status" value="1"/>
</dbReference>
<dbReference type="InterPro" id="IPR011010">
    <property type="entry name" value="DNA_brk_join_enz"/>
</dbReference>
<evidence type="ECO:0000259" key="8">
    <source>
        <dbReference type="Pfam" id="PF21338"/>
    </source>
</evidence>
<evidence type="ECO:0000256" key="4">
    <source>
        <dbReference type="ARBA" id="ARBA00023029"/>
    </source>
</evidence>